<dbReference type="SUPFAM" id="SSF47384">
    <property type="entry name" value="Homodimeric domain of signal transducing histidine kinase"/>
    <property type="match status" value="1"/>
</dbReference>
<dbReference type="Gene3D" id="3.30.565.10">
    <property type="entry name" value="Histidine kinase-like ATPase, C-terminal domain"/>
    <property type="match status" value="1"/>
</dbReference>
<keyword evidence="6 12" id="KW-0418">Kinase</keyword>
<evidence type="ECO:0000256" key="5">
    <source>
        <dbReference type="ARBA" id="ARBA00022679"/>
    </source>
</evidence>
<dbReference type="InterPro" id="IPR050351">
    <property type="entry name" value="BphY/WalK/GraS-like"/>
</dbReference>
<evidence type="ECO:0000256" key="7">
    <source>
        <dbReference type="ARBA" id="ARBA00023012"/>
    </source>
</evidence>
<keyword evidence="5" id="KW-0808">Transferase</keyword>
<keyword evidence="7" id="KW-0902">Two-component regulatory system</keyword>
<dbReference type="SUPFAM" id="SSF55874">
    <property type="entry name" value="ATPase domain of HSP90 chaperone/DNA topoisomerase II/histidine kinase"/>
    <property type="match status" value="1"/>
</dbReference>
<dbReference type="CDD" id="cd06225">
    <property type="entry name" value="HAMP"/>
    <property type="match status" value="1"/>
</dbReference>
<dbReference type="PANTHER" id="PTHR45453">
    <property type="entry name" value="PHOSPHATE REGULON SENSOR PROTEIN PHOR"/>
    <property type="match status" value="1"/>
</dbReference>
<dbReference type="PROSITE" id="PS50885">
    <property type="entry name" value="HAMP"/>
    <property type="match status" value="1"/>
</dbReference>
<dbReference type="Pfam" id="PF02518">
    <property type="entry name" value="HATPase_c"/>
    <property type="match status" value="1"/>
</dbReference>
<feature type="domain" description="Histidine kinase" evidence="10">
    <location>
        <begin position="246"/>
        <end position="454"/>
    </location>
</feature>
<name>A7VUP4_9FIRM</name>
<dbReference type="EC" id="2.7.13.3" evidence="3"/>
<dbReference type="InterPro" id="IPR036097">
    <property type="entry name" value="HisK_dim/P_sf"/>
</dbReference>
<feature type="transmembrane region" description="Helical" evidence="9">
    <location>
        <begin position="12"/>
        <end position="36"/>
    </location>
</feature>
<evidence type="ECO:0000256" key="2">
    <source>
        <dbReference type="ARBA" id="ARBA00004370"/>
    </source>
</evidence>
<dbReference type="PROSITE" id="PS50109">
    <property type="entry name" value="HIS_KIN"/>
    <property type="match status" value="1"/>
</dbReference>
<keyword evidence="8" id="KW-0175">Coiled coil</keyword>
<dbReference type="AlphaFoldDB" id="A7VUP4"/>
<proteinExistence type="predicted"/>
<dbReference type="Gene3D" id="1.10.287.130">
    <property type="match status" value="1"/>
</dbReference>
<dbReference type="Gene3D" id="6.10.340.10">
    <property type="match status" value="1"/>
</dbReference>
<dbReference type="SMART" id="SM00304">
    <property type="entry name" value="HAMP"/>
    <property type="match status" value="1"/>
</dbReference>
<dbReference type="SMART" id="SM00387">
    <property type="entry name" value="HATPase_c"/>
    <property type="match status" value="1"/>
</dbReference>
<evidence type="ECO:0000259" key="11">
    <source>
        <dbReference type="PROSITE" id="PS50885"/>
    </source>
</evidence>
<dbReference type="Pfam" id="PF00512">
    <property type="entry name" value="HisKA"/>
    <property type="match status" value="1"/>
</dbReference>
<evidence type="ECO:0000256" key="9">
    <source>
        <dbReference type="SAM" id="Phobius"/>
    </source>
</evidence>
<evidence type="ECO:0000256" key="1">
    <source>
        <dbReference type="ARBA" id="ARBA00000085"/>
    </source>
</evidence>
<dbReference type="SMART" id="SM00388">
    <property type="entry name" value="HisKA"/>
    <property type="match status" value="1"/>
</dbReference>
<dbReference type="InterPro" id="IPR003661">
    <property type="entry name" value="HisK_dim/P_dom"/>
</dbReference>
<comment type="subcellular location">
    <subcellularLocation>
        <location evidence="2">Membrane</location>
    </subcellularLocation>
</comment>
<evidence type="ECO:0000313" key="12">
    <source>
        <dbReference type="EMBL" id="EDO60694.1"/>
    </source>
</evidence>
<evidence type="ECO:0000256" key="4">
    <source>
        <dbReference type="ARBA" id="ARBA00022553"/>
    </source>
</evidence>
<dbReference type="CDD" id="cd00082">
    <property type="entry name" value="HisKA"/>
    <property type="match status" value="1"/>
</dbReference>
<accession>A7VUP4</accession>
<keyword evidence="9" id="KW-0472">Membrane</keyword>
<dbReference type="InterPro" id="IPR036890">
    <property type="entry name" value="HATPase_C_sf"/>
</dbReference>
<dbReference type="GO" id="GO:0004721">
    <property type="term" value="F:phosphoprotein phosphatase activity"/>
    <property type="evidence" value="ECO:0007669"/>
    <property type="project" value="TreeGrafter"/>
</dbReference>
<dbReference type="SUPFAM" id="SSF158472">
    <property type="entry name" value="HAMP domain-like"/>
    <property type="match status" value="1"/>
</dbReference>
<dbReference type="Proteomes" id="UP000003490">
    <property type="component" value="Unassembled WGS sequence"/>
</dbReference>
<organism evidence="12 13">
    <name type="scientific">[Clostridium] leptum DSM 753</name>
    <dbReference type="NCBI Taxonomy" id="428125"/>
    <lineage>
        <taxon>Bacteria</taxon>
        <taxon>Bacillati</taxon>
        <taxon>Bacillota</taxon>
        <taxon>Clostridia</taxon>
        <taxon>Eubacteriales</taxon>
        <taxon>Oscillospiraceae</taxon>
        <taxon>Oscillospiraceae incertae sedis</taxon>
    </lineage>
</organism>
<keyword evidence="9" id="KW-0812">Transmembrane</keyword>
<evidence type="ECO:0000259" key="10">
    <source>
        <dbReference type="PROSITE" id="PS50109"/>
    </source>
</evidence>
<feature type="coiled-coil region" evidence="8">
    <location>
        <begin position="202"/>
        <end position="239"/>
    </location>
</feature>
<evidence type="ECO:0000256" key="3">
    <source>
        <dbReference type="ARBA" id="ARBA00012438"/>
    </source>
</evidence>
<dbReference type="PANTHER" id="PTHR45453:SF3">
    <property type="entry name" value="HISTIDINE KINASE"/>
    <property type="match status" value="1"/>
</dbReference>
<dbReference type="eggNOG" id="COG5002">
    <property type="taxonomic scope" value="Bacteria"/>
</dbReference>
<comment type="catalytic activity">
    <reaction evidence="1">
        <text>ATP + protein L-histidine = ADP + protein N-phospho-L-histidine.</text>
        <dbReference type="EC" id="2.7.13.3"/>
    </reaction>
</comment>
<dbReference type="InterPro" id="IPR003660">
    <property type="entry name" value="HAMP_dom"/>
</dbReference>
<comment type="caution">
    <text evidence="12">The sequence shown here is derived from an EMBL/GenBank/DDBJ whole genome shotgun (WGS) entry which is preliminary data.</text>
</comment>
<dbReference type="InterPro" id="IPR003594">
    <property type="entry name" value="HATPase_dom"/>
</dbReference>
<dbReference type="InterPro" id="IPR005467">
    <property type="entry name" value="His_kinase_dom"/>
</dbReference>
<reference evidence="12 13" key="2">
    <citation type="submission" date="2007-08" db="EMBL/GenBank/DDBJ databases">
        <authorList>
            <person name="Fulton L."/>
            <person name="Clifton S."/>
            <person name="Fulton B."/>
            <person name="Xu J."/>
            <person name="Minx P."/>
            <person name="Pepin K.H."/>
            <person name="Johnson M."/>
            <person name="Thiruvilangam P."/>
            <person name="Bhonagiri V."/>
            <person name="Nash W.E."/>
            <person name="Wang C."/>
            <person name="Mardis E.R."/>
            <person name="Wilson R.K."/>
        </authorList>
    </citation>
    <scope>NUCLEOTIDE SEQUENCE [LARGE SCALE GENOMIC DNA]</scope>
    <source>
        <strain evidence="12 13">DSM 753</strain>
    </source>
</reference>
<evidence type="ECO:0000256" key="8">
    <source>
        <dbReference type="SAM" id="Coils"/>
    </source>
</evidence>
<evidence type="ECO:0000256" key="6">
    <source>
        <dbReference type="ARBA" id="ARBA00022777"/>
    </source>
</evidence>
<sequence length="454" mass="51133">MRKRISESIQAKTFLSMLALLVVCCIIIYGMVMIFLPRNYHTELEGQVTSDFYDLVDILEQNGWEASSDSLLEFSMMNNASVEISDDIGNSLFSVNYADMEKMDSSAPSMSCSATFLQNGQTYHLFANASLVAVSQSYDILLKLIPLIAAVILLISIIGAVICSRYYSKPLVGISNVAKRMTTLDMTWKCDVRRRDEIGVLAASLNEMSQQLSNALDSLQAANEQLQQDIEREREQEKQRVDFFTSVSHELKTPIAIIKGQLEGMIHQVGPYKDRDTYLRRCLKTTNDMEALVKEILSAARMGGSDFHLERTDLDISQMLRKVCQQFRGRMEDKEMELRMDIQPAFHYAGDGRLIEKVFTNVIGNAVAYSPVGATVTVSLQNGIFFVENSGIHIDEEDLKQIFTPFYRVDKSRNRNSGGSGLGLYITKTILDHHGIQHSMVNTEDGVRFTAFLR</sequence>
<dbReference type="GO" id="GO:0016036">
    <property type="term" value="P:cellular response to phosphate starvation"/>
    <property type="evidence" value="ECO:0007669"/>
    <property type="project" value="TreeGrafter"/>
</dbReference>
<dbReference type="GO" id="GO:0000155">
    <property type="term" value="F:phosphorelay sensor kinase activity"/>
    <property type="evidence" value="ECO:0007669"/>
    <property type="project" value="InterPro"/>
</dbReference>
<dbReference type="EMBL" id="ABCB02000019">
    <property type="protein sequence ID" value="EDO60694.1"/>
    <property type="molecule type" value="Genomic_DNA"/>
</dbReference>
<reference evidence="12 13" key="1">
    <citation type="submission" date="2007-08" db="EMBL/GenBank/DDBJ databases">
        <title>Draft genome sequence of Clostridium leptum (DSM 753).</title>
        <authorList>
            <person name="Sudarsanam P."/>
            <person name="Ley R."/>
            <person name="Guruge J."/>
            <person name="Turnbaugh P.J."/>
            <person name="Mahowald M."/>
            <person name="Liep D."/>
            <person name="Gordon J."/>
        </authorList>
    </citation>
    <scope>NUCLEOTIDE SEQUENCE [LARGE SCALE GENOMIC DNA]</scope>
    <source>
        <strain evidence="12 13">DSM 753</strain>
    </source>
</reference>
<keyword evidence="4" id="KW-0597">Phosphoprotein</keyword>
<gene>
    <name evidence="12" type="ORF">CLOLEP_02291</name>
</gene>
<dbReference type="HOGENOM" id="CLU_000445_89_6_9"/>
<keyword evidence="9" id="KW-1133">Transmembrane helix</keyword>
<feature type="transmembrane region" description="Helical" evidence="9">
    <location>
        <begin position="140"/>
        <end position="163"/>
    </location>
</feature>
<protein>
    <recommendedName>
        <fullName evidence="3">histidine kinase</fullName>
        <ecNumber evidence="3">2.7.13.3</ecNumber>
    </recommendedName>
</protein>
<dbReference type="GO" id="GO:0005886">
    <property type="term" value="C:plasma membrane"/>
    <property type="evidence" value="ECO:0007669"/>
    <property type="project" value="TreeGrafter"/>
</dbReference>
<evidence type="ECO:0000313" key="13">
    <source>
        <dbReference type="Proteomes" id="UP000003490"/>
    </source>
</evidence>
<feature type="domain" description="HAMP" evidence="11">
    <location>
        <begin position="165"/>
        <end position="217"/>
    </location>
</feature>